<evidence type="ECO:0000256" key="11">
    <source>
        <dbReference type="ARBA" id="ARBA00048258"/>
    </source>
</evidence>
<evidence type="ECO:0000256" key="7">
    <source>
        <dbReference type="ARBA" id="ARBA00022598"/>
    </source>
</evidence>
<evidence type="ECO:0000313" key="15">
    <source>
        <dbReference type="Proteomes" id="UP000502533"/>
    </source>
</evidence>
<feature type="active site" description="Proton donor" evidence="13">
    <location>
        <position position="37"/>
    </location>
</feature>
<comment type="miscellaneous">
    <text evidence="13">The reaction proceeds by a bi uni uni bi ping pong mechanism.</text>
</comment>
<keyword evidence="6 13" id="KW-0963">Cytoplasm</keyword>
<dbReference type="Proteomes" id="UP000502533">
    <property type="component" value="Chromosome"/>
</dbReference>
<comment type="similarity">
    <text evidence="3 13">Belongs to the pantothenate synthetase family.</text>
</comment>
<dbReference type="GO" id="GO:0005829">
    <property type="term" value="C:cytosol"/>
    <property type="evidence" value="ECO:0007669"/>
    <property type="project" value="TreeGrafter"/>
</dbReference>
<feature type="binding site" evidence="13">
    <location>
        <begin position="30"/>
        <end position="37"/>
    </location>
    <ligand>
        <name>ATP</name>
        <dbReference type="ChEBI" id="CHEBI:30616"/>
    </ligand>
</feature>
<protein>
    <recommendedName>
        <fullName evidence="5 13">Pantothenate synthetase</fullName>
        <shortName evidence="13">PS</shortName>
        <ecNumber evidence="4 13">6.3.2.1</ecNumber>
    </recommendedName>
    <alternativeName>
        <fullName evidence="13">Pantoate--beta-alanine ligase</fullName>
    </alternativeName>
    <alternativeName>
        <fullName evidence="13">Pantoate-activating enzyme</fullName>
    </alternativeName>
</protein>
<dbReference type="SUPFAM" id="SSF52374">
    <property type="entry name" value="Nucleotidylyl transferase"/>
    <property type="match status" value="1"/>
</dbReference>
<evidence type="ECO:0000256" key="9">
    <source>
        <dbReference type="ARBA" id="ARBA00022741"/>
    </source>
</evidence>
<feature type="binding site" evidence="13">
    <location>
        <position position="61"/>
    </location>
    <ligand>
        <name>beta-alanine</name>
        <dbReference type="ChEBI" id="CHEBI:57966"/>
    </ligand>
</feature>
<dbReference type="RefSeq" id="WP_007397568.1">
    <property type="nucleotide sequence ID" value="NZ_CALMTF010000109.1"/>
</dbReference>
<dbReference type="PANTHER" id="PTHR21299">
    <property type="entry name" value="CYTIDYLATE KINASE/PANTOATE-BETA-ALANINE LIGASE"/>
    <property type="match status" value="1"/>
</dbReference>
<organism evidence="14 15">
    <name type="scientific">Komagataeibacter rhaeticus</name>
    <dbReference type="NCBI Taxonomy" id="215221"/>
    <lineage>
        <taxon>Bacteria</taxon>
        <taxon>Pseudomonadati</taxon>
        <taxon>Pseudomonadota</taxon>
        <taxon>Alphaproteobacteria</taxon>
        <taxon>Acetobacterales</taxon>
        <taxon>Acetobacteraceae</taxon>
        <taxon>Komagataeibacter</taxon>
    </lineage>
</organism>
<evidence type="ECO:0000256" key="12">
    <source>
        <dbReference type="ARBA" id="ARBA00055042"/>
    </source>
</evidence>
<keyword evidence="8 13" id="KW-0566">Pantothenate biosynthesis</keyword>
<comment type="catalytic activity">
    <reaction evidence="11 13">
        <text>(R)-pantoate + beta-alanine + ATP = (R)-pantothenate + AMP + diphosphate + H(+)</text>
        <dbReference type="Rhea" id="RHEA:10912"/>
        <dbReference type="ChEBI" id="CHEBI:15378"/>
        <dbReference type="ChEBI" id="CHEBI:15980"/>
        <dbReference type="ChEBI" id="CHEBI:29032"/>
        <dbReference type="ChEBI" id="CHEBI:30616"/>
        <dbReference type="ChEBI" id="CHEBI:33019"/>
        <dbReference type="ChEBI" id="CHEBI:57966"/>
        <dbReference type="ChEBI" id="CHEBI:456215"/>
        <dbReference type="EC" id="6.3.2.1"/>
    </reaction>
</comment>
<feature type="binding site" evidence="13">
    <location>
        <position position="61"/>
    </location>
    <ligand>
        <name>(R)-pantoate</name>
        <dbReference type="ChEBI" id="CHEBI:15980"/>
    </ligand>
</feature>
<dbReference type="AlphaFoldDB" id="A0A181CDW1"/>
<evidence type="ECO:0000256" key="2">
    <source>
        <dbReference type="ARBA" id="ARBA00004990"/>
    </source>
</evidence>
<evidence type="ECO:0000256" key="8">
    <source>
        <dbReference type="ARBA" id="ARBA00022655"/>
    </source>
</evidence>
<dbReference type="NCBIfam" id="TIGR00018">
    <property type="entry name" value="panC"/>
    <property type="match status" value="1"/>
</dbReference>
<feature type="binding site" evidence="13">
    <location>
        <begin position="184"/>
        <end position="187"/>
    </location>
    <ligand>
        <name>ATP</name>
        <dbReference type="ChEBI" id="CHEBI:30616"/>
    </ligand>
</feature>
<dbReference type="GO" id="GO:0004592">
    <property type="term" value="F:pantoate-beta-alanine ligase activity"/>
    <property type="evidence" value="ECO:0007669"/>
    <property type="project" value="UniProtKB-UniRule"/>
</dbReference>
<dbReference type="InterPro" id="IPR003721">
    <property type="entry name" value="Pantoate_ligase"/>
</dbReference>
<keyword evidence="15" id="KW-1185">Reference proteome</keyword>
<evidence type="ECO:0000313" key="14">
    <source>
        <dbReference type="EMBL" id="QIP36362.1"/>
    </source>
</evidence>
<evidence type="ECO:0000256" key="4">
    <source>
        <dbReference type="ARBA" id="ARBA00012219"/>
    </source>
</evidence>
<evidence type="ECO:0000256" key="5">
    <source>
        <dbReference type="ARBA" id="ARBA00014155"/>
    </source>
</evidence>
<comment type="function">
    <text evidence="12 13">Catalyzes the condensation of pantoate with beta-alanine in an ATP-dependent reaction via a pantoyl-adenylate intermediate.</text>
</comment>
<accession>A0A181CDW1</accession>
<dbReference type="InterPro" id="IPR014729">
    <property type="entry name" value="Rossmann-like_a/b/a_fold"/>
</dbReference>
<dbReference type="GeneID" id="85023183"/>
<dbReference type="InterPro" id="IPR042176">
    <property type="entry name" value="Pantoate_ligase_C"/>
</dbReference>
<evidence type="ECO:0000256" key="10">
    <source>
        <dbReference type="ARBA" id="ARBA00022840"/>
    </source>
</evidence>
<dbReference type="PANTHER" id="PTHR21299:SF1">
    <property type="entry name" value="PANTOATE--BETA-ALANINE LIGASE"/>
    <property type="match status" value="1"/>
</dbReference>
<dbReference type="Pfam" id="PF02569">
    <property type="entry name" value="Pantoate_ligase"/>
    <property type="match status" value="1"/>
</dbReference>
<dbReference type="Gene3D" id="3.30.1300.10">
    <property type="entry name" value="Pantoate-beta-alanine ligase, C-terminal domain"/>
    <property type="match status" value="1"/>
</dbReference>
<evidence type="ECO:0000256" key="3">
    <source>
        <dbReference type="ARBA" id="ARBA00009256"/>
    </source>
</evidence>
<sequence length="285" mass="29928">METISTVAGLRACVRAWKREGARVGVVPTMGALHAGHLSLVQAARARMDRVITTVFVNPIQFDNADDLATYPRTLAEDGRLLAQAGVDVLYAPTAAEMYPPGFATRITVAGVSAGLCGGVRPGHFDGVATVVCKLFMQTLADCAFFGEKDFQQVQVIRRMVADLDLPVEIVACPTRREADGLALSSRNRRLVPAARQAAAVLPRVLAACASDIAAGGDVAAALLGARDRLAAAGFDPVEYVELRAAADLQPLAILPPGTPARLLAAAWLGDVRLIDNMPVPPQGG</sequence>
<evidence type="ECO:0000256" key="13">
    <source>
        <dbReference type="HAMAP-Rule" id="MF_00158"/>
    </source>
</evidence>
<comment type="pathway">
    <text evidence="2 13">Cofactor biosynthesis; (R)-pantothenate biosynthesis; (R)-pantothenate from (R)-pantoate and beta-alanine: step 1/1.</text>
</comment>
<feature type="binding site" evidence="13">
    <location>
        <position position="153"/>
    </location>
    <ligand>
        <name>(R)-pantoate</name>
        <dbReference type="ChEBI" id="CHEBI:15980"/>
    </ligand>
</feature>
<keyword evidence="9 13" id="KW-0547">Nucleotide-binding</keyword>
<dbReference type="EMBL" id="CP050139">
    <property type="protein sequence ID" value="QIP36362.1"/>
    <property type="molecule type" value="Genomic_DNA"/>
</dbReference>
<reference evidence="14 15" key="1">
    <citation type="submission" date="2020-03" db="EMBL/GenBank/DDBJ databases">
        <title>Isolation of cellulose-producing strains, genome characterization and application of the synthesized cellulose films as an economical and sustainable material for piezoelectric sensor construction.</title>
        <authorList>
            <person name="Mangayil R.K."/>
        </authorList>
    </citation>
    <scope>NUCLEOTIDE SEQUENCE [LARGE SCALE GENOMIC DNA]</scope>
    <source>
        <strain evidence="14 15">ENS 9a1a</strain>
    </source>
</reference>
<proteinExistence type="inferred from homology"/>
<comment type="subcellular location">
    <subcellularLocation>
        <location evidence="1 13">Cytoplasm</location>
    </subcellularLocation>
</comment>
<feature type="binding site" evidence="13">
    <location>
        <begin position="147"/>
        <end position="150"/>
    </location>
    <ligand>
        <name>ATP</name>
        <dbReference type="ChEBI" id="CHEBI:30616"/>
    </ligand>
</feature>
<comment type="caution">
    <text evidence="13">Lacks conserved residue(s) required for the propagation of feature annotation.</text>
</comment>
<dbReference type="HAMAP" id="MF_00158">
    <property type="entry name" value="PanC"/>
    <property type="match status" value="1"/>
</dbReference>
<dbReference type="Gene3D" id="3.40.50.620">
    <property type="entry name" value="HUPs"/>
    <property type="match status" value="1"/>
</dbReference>
<comment type="subunit">
    <text evidence="13">Homodimer.</text>
</comment>
<evidence type="ECO:0000256" key="1">
    <source>
        <dbReference type="ARBA" id="ARBA00004496"/>
    </source>
</evidence>
<keyword evidence="10 13" id="KW-0067">ATP-binding</keyword>
<keyword evidence="7 13" id="KW-0436">Ligase</keyword>
<gene>
    <name evidence="13" type="primary">panC</name>
    <name evidence="14" type="ORF">GWK63_13505</name>
</gene>
<dbReference type="CDD" id="cd00560">
    <property type="entry name" value="PanC"/>
    <property type="match status" value="1"/>
</dbReference>
<dbReference type="EC" id="6.3.2.1" evidence="4 13"/>
<name>A0A181CDW1_9PROT</name>
<dbReference type="KEGG" id="kre:GWK63_13505"/>
<dbReference type="FunFam" id="3.40.50.620:FF:000114">
    <property type="entry name" value="Pantothenate synthetase"/>
    <property type="match status" value="1"/>
</dbReference>
<dbReference type="GO" id="GO:0005524">
    <property type="term" value="F:ATP binding"/>
    <property type="evidence" value="ECO:0007669"/>
    <property type="project" value="UniProtKB-KW"/>
</dbReference>
<dbReference type="GO" id="GO:0015940">
    <property type="term" value="P:pantothenate biosynthetic process"/>
    <property type="evidence" value="ECO:0007669"/>
    <property type="project" value="UniProtKB-UniRule"/>
</dbReference>
<dbReference type="UniPathway" id="UPA00028">
    <property type="reaction ID" value="UER00005"/>
</dbReference>
<evidence type="ECO:0000256" key="6">
    <source>
        <dbReference type="ARBA" id="ARBA00022490"/>
    </source>
</evidence>